<comment type="similarity">
    <text evidence="2">Belongs to the cyclic nucleotide-gated cation channel (TC 1.A.1.5) family.</text>
</comment>
<comment type="subcellular location">
    <subcellularLocation>
        <location evidence="1">Nucleus membrane</location>
        <topology evidence="1">Multi-pass membrane protein</topology>
    </subcellularLocation>
</comment>
<dbReference type="GO" id="GO:0005216">
    <property type="term" value="F:monoatomic ion channel activity"/>
    <property type="evidence" value="ECO:0007669"/>
    <property type="project" value="InterPro"/>
</dbReference>
<dbReference type="PROSITE" id="PS50042">
    <property type="entry name" value="CNMP_BINDING_3"/>
    <property type="match status" value="1"/>
</dbReference>
<evidence type="ECO:0000313" key="16">
    <source>
        <dbReference type="EMBL" id="ONI19511.1"/>
    </source>
</evidence>
<evidence type="ECO:0000256" key="12">
    <source>
        <dbReference type="ARBA" id="ARBA00064416"/>
    </source>
</evidence>
<evidence type="ECO:0000313" key="15">
    <source>
        <dbReference type="EMBL" id="ARJ54268.1"/>
    </source>
</evidence>
<feature type="domain" description="Cyclic nucleotide-binding" evidence="14">
    <location>
        <begin position="456"/>
        <end position="586"/>
    </location>
</feature>
<dbReference type="STRING" id="3760.A0A251Q6Q5"/>
<evidence type="ECO:0000256" key="7">
    <source>
        <dbReference type="ARBA" id="ARBA00023136"/>
    </source>
</evidence>
<feature type="transmembrane region" description="Helical" evidence="13">
    <location>
        <begin position="220"/>
        <end position="240"/>
    </location>
</feature>
<keyword evidence="6" id="KW-0406">Ion transport</keyword>
<organism evidence="16 17">
    <name type="scientific">Prunus persica</name>
    <name type="common">Peach</name>
    <name type="synonym">Amygdalus persica</name>
    <dbReference type="NCBI Taxonomy" id="3760"/>
    <lineage>
        <taxon>Eukaryota</taxon>
        <taxon>Viridiplantae</taxon>
        <taxon>Streptophyta</taxon>
        <taxon>Embryophyta</taxon>
        <taxon>Tracheophyta</taxon>
        <taxon>Spermatophyta</taxon>
        <taxon>Magnoliopsida</taxon>
        <taxon>eudicotyledons</taxon>
        <taxon>Gunneridae</taxon>
        <taxon>Pentapetalae</taxon>
        <taxon>rosids</taxon>
        <taxon>fabids</taxon>
        <taxon>Rosales</taxon>
        <taxon>Rosaceae</taxon>
        <taxon>Amygdaloideae</taxon>
        <taxon>Amygdaleae</taxon>
        <taxon>Prunus</taxon>
    </lineage>
</organism>
<dbReference type="CDD" id="cd23767">
    <property type="entry name" value="IQCD"/>
    <property type="match status" value="1"/>
</dbReference>
<keyword evidence="5 13" id="KW-1133">Transmembrane helix</keyword>
<keyword evidence="8" id="KW-0539">Nucleus</keyword>
<comment type="function">
    <text evidence="11">Cyclic nucleotide-gated channel involved in the establishment of both rhizobial and mycorrhizal associations. Required for full activation of nuclear-localized Ca(2+) oscillations by Nod and Myc factors. Simultaneous activation of the K(+)-permeable channel DMI1 and the Ca(2+) channel CNGC15 can give rise to sustained Ca(2+) oscillations. May function during fertilization in both female and male gametophytic Ca(2+) signaling.</text>
</comment>
<feature type="transmembrane region" description="Helical" evidence="13">
    <location>
        <begin position="348"/>
        <end position="370"/>
    </location>
</feature>
<evidence type="ECO:0000256" key="9">
    <source>
        <dbReference type="ARBA" id="ARBA00023286"/>
    </source>
</evidence>
<evidence type="ECO:0000256" key="2">
    <source>
        <dbReference type="ARBA" id="ARBA00010486"/>
    </source>
</evidence>
<dbReference type="EMBL" id="KX426994">
    <property type="protein sequence ID" value="ARJ54268.1"/>
    <property type="molecule type" value="mRNA"/>
</dbReference>
<comment type="subunit">
    <text evidence="12">Interacts (via N-terminus) with DMI1 (via c-terminus). The Nod factor has no effect on this interaction, implying that the complex is maintained after activation.</text>
</comment>
<dbReference type="OrthoDB" id="421226at2759"/>
<evidence type="ECO:0000256" key="1">
    <source>
        <dbReference type="ARBA" id="ARBA00004232"/>
    </source>
</evidence>
<evidence type="ECO:0000259" key="14">
    <source>
        <dbReference type="PROSITE" id="PS50042"/>
    </source>
</evidence>
<reference evidence="15" key="2">
    <citation type="submission" date="2016-06" db="EMBL/GenBank/DDBJ databases">
        <title>Identification and cloning of putative CNGC genes in peach genome.</title>
        <authorList>
            <person name="Song Z."/>
            <person name="Ma R."/>
            <person name="Yu M."/>
        </authorList>
    </citation>
    <scope>NUCLEOTIDE SEQUENCE</scope>
</reference>
<dbReference type="InterPro" id="IPR018490">
    <property type="entry name" value="cNMP-bd_dom_sf"/>
</dbReference>
<gene>
    <name evidence="15" type="primary">CNGC18</name>
    <name evidence="16" type="ORF">PRUPE_3G282200</name>
</gene>
<dbReference type="Gene3D" id="1.10.287.630">
    <property type="entry name" value="Helix hairpin bin"/>
    <property type="match status" value="1"/>
</dbReference>
<evidence type="ECO:0000256" key="3">
    <source>
        <dbReference type="ARBA" id="ARBA00022448"/>
    </source>
</evidence>
<accession>A0A251Q6Q5</accession>
<dbReference type="InterPro" id="IPR005821">
    <property type="entry name" value="Ion_trans_dom"/>
</dbReference>
<dbReference type="AlphaFoldDB" id="A0A251Q6Q5"/>
<dbReference type="SUPFAM" id="SSF51206">
    <property type="entry name" value="cAMP-binding domain-like"/>
    <property type="match status" value="1"/>
</dbReference>
<dbReference type="PANTHER" id="PTHR45651">
    <property type="entry name" value="CYCLIC NUCLEOTIDE-GATED ION CHANNEL 15-RELATED-RELATED"/>
    <property type="match status" value="1"/>
</dbReference>
<keyword evidence="3" id="KW-0813">Transport</keyword>
<keyword evidence="9" id="KW-1071">Ligand-gated ion channel</keyword>
<dbReference type="Proteomes" id="UP000006882">
    <property type="component" value="Chromosome G3"/>
</dbReference>
<dbReference type="GO" id="GO:0044325">
    <property type="term" value="F:transmembrane transporter binding"/>
    <property type="evidence" value="ECO:0007669"/>
    <property type="project" value="UniProtKB-ARBA"/>
</dbReference>
<dbReference type="Pfam" id="PF00027">
    <property type="entry name" value="cNMP_binding"/>
    <property type="match status" value="1"/>
</dbReference>
<evidence type="ECO:0000256" key="4">
    <source>
        <dbReference type="ARBA" id="ARBA00022692"/>
    </source>
</evidence>
<dbReference type="EMBL" id="CM007653">
    <property type="protein sequence ID" value="ONI19511.1"/>
    <property type="molecule type" value="Genomic_DNA"/>
</dbReference>
<dbReference type="SUPFAM" id="SSF81324">
    <property type="entry name" value="Voltage-gated potassium channels"/>
    <property type="match status" value="1"/>
</dbReference>
<evidence type="ECO:0000256" key="10">
    <source>
        <dbReference type="ARBA" id="ARBA00023303"/>
    </source>
</evidence>
<dbReference type="SMART" id="SM00100">
    <property type="entry name" value="cNMP"/>
    <property type="match status" value="1"/>
</dbReference>
<dbReference type="PANTHER" id="PTHR45651:SF39">
    <property type="entry name" value="CYCLIC NUCLEOTIDE-GATED ION CHANNEL 18"/>
    <property type="match status" value="1"/>
</dbReference>
<name>A0A251Q6Q5_PRUPE</name>
<evidence type="ECO:0000256" key="6">
    <source>
        <dbReference type="ARBA" id="ARBA00023065"/>
    </source>
</evidence>
<sequence length="713" mass="81819">MNRIIATPASKFRPLHPNSNPNNADSSGVAIPVEEHPLQILWNHQVLDPDSDIVAHWNHVFLVICIFALFIDPLYFYLPNVDGPACLSSNNELAVVVTCFRTFTDLFYLLHMIIKFRTAYVNPSSRVFGRGELVMDPRQIAIRYLKSDFVVDLAATIPVPQIVIWLVIPATRNSRADHANSTLALFVLTQYVPRIFLIFPLNQRIIKTTGVVAKTAWAGAAYNLLLFMLASHIVGAVWYLSSIGRQFSCWRQECRRESESMIVSCLTSFLDCNSMELPERKYWLNVTEVVSNCDAENEKNIKFKFGIFGDAFKNDVANSRFFEKYLYCFWWGLRNLSSYGQTLKTSTYLWEIMFSIVLCLTGLILFSLLIGNMQTYLQSMSIKFEEWRIKQTDTEEWMRHRQLPEDLRDRVRRFMQYKWFATRGVDEESILRSLPLDLCHEIQRHLCLNLVRRVPFFSQMDDQLLDAICERLVSSLSIQGTHIVQEGDPVTEMLFIIRGKLESSTTNGGRSGFFNSIALGPGDFCGEELLTWALMPSSSLNLPSSTRTVRALTEVEAFALRAEDLKFVAGQFKRLHSKKLQHAFRYYSHQWRTWGACFIQAAWRRFKKRKMARDLAMQESFYYMQIPGQEEEGYYYYDEEQADGNYENNENGGRSGESTSNTGSHIGVTFLASKFAANTKRGIAQKAQAVEAASTSLGMPRLFKPDEPDFSVE</sequence>
<dbReference type="Gene3D" id="2.60.120.10">
    <property type="entry name" value="Jelly Rolls"/>
    <property type="match status" value="1"/>
</dbReference>
<evidence type="ECO:0000256" key="13">
    <source>
        <dbReference type="SAM" id="Phobius"/>
    </source>
</evidence>
<feature type="transmembrane region" description="Helical" evidence="13">
    <location>
        <begin position="60"/>
        <end position="78"/>
    </location>
</feature>
<evidence type="ECO:0000256" key="11">
    <source>
        <dbReference type="ARBA" id="ARBA00056117"/>
    </source>
</evidence>
<dbReference type="Pfam" id="PF00520">
    <property type="entry name" value="Ion_trans"/>
    <property type="match status" value="1"/>
</dbReference>
<evidence type="ECO:0000256" key="8">
    <source>
        <dbReference type="ARBA" id="ARBA00023242"/>
    </source>
</evidence>
<protein>
    <submittedName>
        <fullName evidence="15">Cyclic nucleotide-gated channel 18</fullName>
    </submittedName>
</protein>
<dbReference type="FunFam" id="2.60.120.10:FF:000024">
    <property type="entry name" value="Cyclic nucleotide-gated ion channel 1"/>
    <property type="match status" value="1"/>
</dbReference>
<proteinExistence type="evidence at transcript level"/>
<feature type="transmembrane region" description="Helical" evidence="13">
    <location>
        <begin position="93"/>
        <end position="114"/>
    </location>
</feature>
<dbReference type="eggNOG" id="KOG0498">
    <property type="taxonomic scope" value="Eukaryota"/>
</dbReference>
<reference evidence="16 17" key="1">
    <citation type="journal article" date="2013" name="Nat. Genet.">
        <title>The high-quality draft genome of peach (Prunus persica) identifies unique patterns of genetic diversity, domestication and genome evolution.</title>
        <authorList>
            <consortium name="International Peach Genome Initiative"/>
            <person name="Verde I."/>
            <person name="Abbott A.G."/>
            <person name="Scalabrin S."/>
            <person name="Jung S."/>
            <person name="Shu S."/>
            <person name="Marroni F."/>
            <person name="Zhebentyayeva T."/>
            <person name="Dettori M.T."/>
            <person name="Grimwood J."/>
            <person name="Cattonaro F."/>
            <person name="Zuccolo A."/>
            <person name="Rossini L."/>
            <person name="Jenkins J."/>
            <person name="Vendramin E."/>
            <person name="Meisel L.A."/>
            <person name="Decroocq V."/>
            <person name="Sosinski B."/>
            <person name="Prochnik S."/>
            <person name="Mitros T."/>
            <person name="Policriti A."/>
            <person name="Cipriani G."/>
            <person name="Dondini L."/>
            <person name="Ficklin S."/>
            <person name="Goodstein D.M."/>
            <person name="Xuan P."/>
            <person name="Del Fabbro C."/>
            <person name="Aramini V."/>
            <person name="Copetti D."/>
            <person name="Gonzalez S."/>
            <person name="Horner D.S."/>
            <person name="Falchi R."/>
            <person name="Lucas S."/>
            <person name="Mica E."/>
            <person name="Maldonado J."/>
            <person name="Lazzari B."/>
            <person name="Bielenberg D."/>
            <person name="Pirona R."/>
            <person name="Miculan M."/>
            <person name="Barakat A."/>
            <person name="Testolin R."/>
            <person name="Stella A."/>
            <person name="Tartarini S."/>
            <person name="Tonutti P."/>
            <person name="Arus P."/>
            <person name="Orellana A."/>
            <person name="Wells C."/>
            <person name="Main D."/>
            <person name="Vizzotto G."/>
            <person name="Silva H."/>
            <person name="Salamini F."/>
            <person name="Schmutz J."/>
            <person name="Morgante M."/>
            <person name="Rokhsar D.S."/>
        </authorList>
    </citation>
    <scope>NUCLEOTIDE SEQUENCE [LARGE SCALE GENOMIC DNA]</scope>
    <source>
        <strain evidence="17">cv. Nemared</strain>
    </source>
</reference>
<dbReference type="CDD" id="cd00038">
    <property type="entry name" value="CAP_ED"/>
    <property type="match status" value="1"/>
</dbReference>
<reference evidence="16" key="3">
    <citation type="submission" date="2016-12" db="EMBL/GenBank/DDBJ databases">
        <title>WGS assembly of Prunus persica.</title>
        <authorList>
            <person name="Verde I."/>
            <person name="Jenkins J."/>
            <person name="Dondini L."/>
            <person name="Micali S."/>
            <person name="Pagliarani G."/>
            <person name="Vendramin E."/>
            <person name="Paris R."/>
            <person name="Aramini V."/>
            <person name="Gazza L."/>
            <person name="Rossini L."/>
            <person name="Bassi D."/>
            <person name="Troggio M."/>
            <person name="Shu S."/>
            <person name="Grimwood J.H."/>
            <person name="Tartarini S."/>
            <person name="Dettori M.T."/>
            <person name="Schmutz J."/>
        </authorList>
    </citation>
    <scope>NUCLEOTIDE SEQUENCE</scope>
</reference>
<evidence type="ECO:0000256" key="5">
    <source>
        <dbReference type="ARBA" id="ARBA00022989"/>
    </source>
</evidence>
<feature type="transmembrane region" description="Helical" evidence="13">
    <location>
        <begin position="149"/>
        <end position="168"/>
    </location>
</feature>
<dbReference type="InterPro" id="IPR000595">
    <property type="entry name" value="cNMP-bd_dom"/>
</dbReference>
<dbReference type="Gene3D" id="1.10.287.70">
    <property type="match status" value="1"/>
</dbReference>
<dbReference type="GO" id="GO:0031965">
    <property type="term" value="C:nuclear membrane"/>
    <property type="evidence" value="ECO:0007669"/>
    <property type="project" value="UniProtKB-SubCell"/>
</dbReference>
<keyword evidence="4 13" id="KW-0812">Transmembrane</keyword>
<keyword evidence="10" id="KW-0407">Ion channel</keyword>
<keyword evidence="17" id="KW-1185">Reference proteome</keyword>
<dbReference type="InterPro" id="IPR014710">
    <property type="entry name" value="RmlC-like_jellyroll"/>
</dbReference>
<dbReference type="Gramene" id="ONI19511">
    <property type="protein sequence ID" value="ONI19511"/>
    <property type="gene ID" value="PRUPE_3G282200"/>
</dbReference>
<keyword evidence="7 13" id="KW-0472">Membrane</keyword>
<evidence type="ECO:0000313" key="17">
    <source>
        <dbReference type="Proteomes" id="UP000006882"/>
    </source>
</evidence>